<dbReference type="PROSITE" id="PS51736">
    <property type="entry name" value="RECOMBINASES_3"/>
    <property type="match status" value="1"/>
</dbReference>
<dbReference type="Pfam" id="PF00239">
    <property type="entry name" value="Resolvase"/>
    <property type="match status" value="1"/>
</dbReference>
<dbReference type="InterPro" id="IPR006119">
    <property type="entry name" value="Resolv_N"/>
</dbReference>
<dbReference type="GO" id="GO:0000150">
    <property type="term" value="F:DNA strand exchange activity"/>
    <property type="evidence" value="ECO:0007669"/>
    <property type="project" value="UniProtKB-KW"/>
</dbReference>
<dbReference type="RefSeq" id="WP_254441304.1">
    <property type="nucleotide sequence ID" value="NZ_CABPSL010000035.1"/>
</dbReference>
<feature type="region of interest" description="Disordered" evidence="6">
    <location>
        <begin position="152"/>
        <end position="173"/>
    </location>
</feature>
<dbReference type="Gene3D" id="3.40.50.1390">
    <property type="entry name" value="Resolvase, N-terminal catalytic domain"/>
    <property type="match status" value="1"/>
</dbReference>
<dbReference type="GO" id="GO:0003677">
    <property type="term" value="F:DNA binding"/>
    <property type="evidence" value="ECO:0007669"/>
    <property type="project" value="UniProtKB-KW"/>
</dbReference>
<dbReference type="PANTHER" id="PTHR30461:SF2">
    <property type="entry name" value="SERINE RECOMBINASE PINE-RELATED"/>
    <property type="match status" value="1"/>
</dbReference>
<dbReference type="GO" id="GO:0015074">
    <property type="term" value="P:DNA integration"/>
    <property type="evidence" value="ECO:0007669"/>
    <property type="project" value="UniProtKB-KW"/>
</dbReference>
<comment type="similarity">
    <text evidence="1">Belongs to the site-specific recombinase resolvase family.</text>
</comment>
<sequence length="234" mass="25682">MLVGYTCVSTQDQNVALQIAALMKAGCKKIYKDRMSGLLPDHPGLQTALEVLREVDTLVVGKTDRLSRGVKGLVDLVSELETHKVHFRSVADGIDTSTPAGRFFFHVMASLAQTERELIAQRTRTELWLSPGSSAVRAGETQHDRHLESLCQEDVDQGSTGQRSREEPGRVDSNAVSLGSCISASETLSQHSICIFYEDYSCVFPYDGLSAPSFYSVPCKPYLRSPPKPSSSRI</sequence>
<keyword evidence="5" id="KW-0233">DNA recombination</keyword>
<accession>A0A5E4YVU7</accession>
<keyword evidence="4" id="KW-0238">DNA-binding</keyword>
<dbReference type="InterPro" id="IPR036162">
    <property type="entry name" value="Resolvase-like_N_sf"/>
</dbReference>
<evidence type="ECO:0000256" key="2">
    <source>
        <dbReference type="ARBA" id="ARBA00022908"/>
    </source>
</evidence>
<organism evidence="8 9">
    <name type="scientific">Pandoraea cepalis</name>
    <dbReference type="NCBI Taxonomy" id="2508294"/>
    <lineage>
        <taxon>Bacteria</taxon>
        <taxon>Pseudomonadati</taxon>
        <taxon>Pseudomonadota</taxon>
        <taxon>Betaproteobacteria</taxon>
        <taxon>Burkholderiales</taxon>
        <taxon>Burkholderiaceae</taxon>
        <taxon>Pandoraea</taxon>
    </lineage>
</organism>
<name>A0A5E4YVU7_9BURK</name>
<protein>
    <submittedName>
        <fullName evidence="8">Invertase</fullName>
    </submittedName>
</protein>
<dbReference type="CDD" id="cd03768">
    <property type="entry name" value="SR_ResInv"/>
    <property type="match status" value="1"/>
</dbReference>
<dbReference type="EMBL" id="CABPSL010000035">
    <property type="protein sequence ID" value="VVE52260.1"/>
    <property type="molecule type" value="Genomic_DNA"/>
</dbReference>
<keyword evidence="3" id="KW-0230">DNA invertase</keyword>
<evidence type="ECO:0000256" key="4">
    <source>
        <dbReference type="ARBA" id="ARBA00023125"/>
    </source>
</evidence>
<reference evidence="8 9" key="1">
    <citation type="submission" date="2019-08" db="EMBL/GenBank/DDBJ databases">
        <authorList>
            <person name="Peeters C."/>
        </authorList>
    </citation>
    <scope>NUCLEOTIDE SEQUENCE [LARGE SCALE GENOMIC DNA]</scope>
    <source>
        <strain evidence="8 9">LMG 31106</strain>
    </source>
</reference>
<evidence type="ECO:0000313" key="8">
    <source>
        <dbReference type="EMBL" id="VVE52260.1"/>
    </source>
</evidence>
<dbReference type="SMART" id="SM00857">
    <property type="entry name" value="Resolvase"/>
    <property type="match status" value="1"/>
</dbReference>
<evidence type="ECO:0000256" key="1">
    <source>
        <dbReference type="ARBA" id="ARBA00009913"/>
    </source>
</evidence>
<evidence type="ECO:0000256" key="3">
    <source>
        <dbReference type="ARBA" id="ARBA00023100"/>
    </source>
</evidence>
<dbReference type="InterPro" id="IPR050639">
    <property type="entry name" value="SSR_resolvase"/>
</dbReference>
<dbReference type="PANTHER" id="PTHR30461">
    <property type="entry name" value="DNA-INVERTASE FROM LAMBDOID PROPHAGE"/>
    <property type="match status" value="1"/>
</dbReference>
<proteinExistence type="inferred from homology"/>
<gene>
    <name evidence="8" type="ORF">PCE31106_04744</name>
</gene>
<keyword evidence="2" id="KW-0229">DNA integration</keyword>
<evidence type="ECO:0000256" key="6">
    <source>
        <dbReference type="SAM" id="MobiDB-lite"/>
    </source>
</evidence>
<evidence type="ECO:0000259" key="7">
    <source>
        <dbReference type="PROSITE" id="PS51736"/>
    </source>
</evidence>
<dbReference type="AlphaFoldDB" id="A0A5E4YVU7"/>
<dbReference type="SUPFAM" id="SSF53041">
    <property type="entry name" value="Resolvase-like"/>
    <property type="match status" value="1"/>
</dbReference>
<evidence type="ECO:0000313" key="9">
    <source>
        <dbReference type="Proteomes" id="UP000384354"/>
    </source>
</evidence>
<dbReference type="FunFam" id="3.40.50.1390:FF:000001">
    <property type="entry name" value="DNA recombinase"/>
    <property type="match status" value="1"/>
</dbReference>
<feature type="domain" description="Resolvase/invertase-type recombinase catalytic" evidence="7">
    <location>
        <begin position="1"/>
        <end position="134"/>
    </location>
</feature>
<evidence type="ECO:0000256" key="5">
    <source>
        <dbReference type="ARBA" id="ARBA00023172"/>
    </source>
</evidence>
<dbReference type="Proteomes" id="UP000384354">
    <property type="component" value="Unassembled WGS sequence"/>
</dbReference>